<dbReference type="AlphaFoldDB" id="A0A537IR62"/>
<dbReference type="PANTHER" id="PTHR43698:SF1">
    <property type="entry name" value="BLL4564 PROTEIN"/>
    <property type="match status" value="1"/>
</dbReference>
<comment type="caution">
    <text evidence="2">The sequence shown here is derived from an EMBL/GenBank/DDBJ whole genome shotgun (WGS) entry which is preliminary data.</text>
</comment>
<dbReference type="InterPro" id="IPR014710">
    <property type="entry name" value="RmlC-like_jellyroll"/>
</dbReference>
<dbReference type="InterPro" id="IPR013096">
    <property type="entry name" value="Cupin_2"/>
</dbReference>
<name>A0A537IR62_9BACT</name>
<evidence type="ECO:0000313" key="3">
    <source>
        <dbReference type="Proteomes" id="UP000318834"/>
    </source>
</evidence>
<dbReference type="Proteomes" id="UP000318834">
    <property type="component" value="Unassembled WGS sequence"/>
</dbReference>
<proteinExistence type="predicted"/>
<dbReference type="EMBL" id="VBAP01000066">
    <property type="protein sequence ID" value="TMI73794.1"/>
    <property type="molecule type" value="Genomic_DNA"/>
</dbReference>
<gene>
    <name evidence="2" type="ORF">E6H05_09020</name>
</gene>
<sequence length="129" mass="14266">MAMDVLKPDRSGASPPDRPEYFSGTVALHNLRRPEHPGAAELIGVFFDRGARTIPHIHEADQVLYFVEGEGIVATERERRVLRAGEIAVIPGGIWHWHGATKASAMCHVSIKAVGPTNWSVEKKNWGDY</sequence>
<protein>
    <submittedName>
        <fullName evidence="2">Cupin domain-containing protein</fullName>
    </submittedName>
</protein>
<dbReference type="Gene3D" id="2.60.120.10">
    <property type="entry name" value="Jelly Rolls"/>
    <property type="match status" value="1"/>
</dbReference>
<accession>A0A537IR62</accession>
<organism evidence="2 3">
    <name type="scientific">Candidatus Segetimicrobium genomatis</name>
    <dbReference type="NCBI Taxonomy" id="2569760"/>
    <lineage>
        <taxon>Bacteria</taxon>
        <taxon>Bacillati</taxon>
        <taxon>Candidatus Sysuimicrobiota</taxon>
        <taxon>Candidatus Sysuimicrobiia</taxon>
        <taxon>Candidatus Sysuimicrobiales</taxon>
        <taxon>Candidatus Segetimicrobiaceae</taxon>
        <taxon>Candidatus Segetimicrobium</taxon>
    </lineage>
</organism>
<feature type="domain" description="Cupin type-2" evidence="1">
    <location>
        <begin position="48"/>
        <end position="106"/>
    </location>
</feature>
<dbReference type="Pfam" id="PF07883">
    <property type="entry name" value="Cupin_2"/>
    <property type="match status" value="1"/>
</dbReference>
<reference evidence="2 3" key="1">
    <citation type="journal article" date="2019" name="Nat. Microbiol.">
        <title>Mediterranean grassland soil C-N compound turnover is dependent on rainfall and depth, and is mediated by genomically divergent microorganisms.</title>
        <authorList>
            <person name="Diamond S."/>
            <person name="Andeer P.F."/>
            <person name="Li Z."/>
            <person name="Crits-Christoph A."/>
            <person name="Burstein D."/>
            <person name="Anantharaman K."/>
            <person name="Lane K.R."/>
            <person name="Thomas B.C."/>
            <person name="Pan C."/>
            <person name="Northen T.R."/>
            <person name="Banfield J.F."/>
        </authorList>
    </citation>
    <scope>NUCLEOTIDE SEQUENCE [LARGE SCALE GENOMIC DNA]</scope>
    <source>
        <strain evidence="2">NP_8</strain>
    </source>
</reference>
<dbReference type="SUPFAM" id="SSF51182">
    <property type="entry name" value="RmlC-like cupins"/>
    <property type="match status" value="1"/>
</dbReference>
<dbReference type="PANTHER" id="PTHR43698">
    <property type="entry name" value="RIBD C-TERMINAL DOMAIN CONTAINING PROTEIN"/>
    <property type="match status" value="1"/>
</dbReference>
<dbReference type="InterPro" id="IPR011051">
    <property type="entry name" value="RmlC_Cupin_sf"/>
</dbReference>
<evidence type="ECO:0000259" key="1">
    <source>
        <dbReference type="Pfam" id="PF07883"/>
    </source>
</evidence>
<evidence type="ECO:0000313" key="2">
    <source>
        <dbReference type="EMBL" id="TMI73794.1"/>
    </source>
</evidence>